<gene>
    <name evidence="1" type="ORF">LCGC14_2906880</name>
</gene>
<reference evidence="1" key="1">
    <citation type="journal article" date="2015" name="Nature">
        <title>Complex archaea that bridge the gap between prokaryotes and eukaryotes.</title>
        <authorList>
            <person name="Spang A."/>
            <person name="Saw J.H."/>
            <person name="Jorgensen S.L."/>
            <person name="Zaremba-Niedzwiedzka K."/>
            <person name="Martijn J."/>
            <person name="Lind A.E."/>
            <person name="van Eijk R."/>
            <person name="Schleper C."/>
            <person name="Guy L."/>
            <person name="Ettema T.J."/>
        </authorList>
    </citation>
    <scope>NUCLEOTIDE SEQUENCE</scope>
</reference>
<evidence type="ECO:0000313" key="1">
    <source>
        <dbReference type="EMBL" id="KKK72142.1"/>
    </source>
</evidence>
<protein>
    <submittedName>
        <fullName evidence="1">Uncharacterized protein</fullName>
    </submittedName>
</protein>
<comment type="caution">
    <text evidence="1">The sequence shown here is derived from an EMBL/GenBank/DDBJ whole genome shotgun (WGS) entry which is preliminary data.</text>
</comment>
<dbReference type="EMBL" id="LAZR01057402">
    <property type="protein sequence ID" value="KKK72142.1"/>
    <property type="molecule type" value="Genomic_DNA"/>
</dbReference>
<organism evidence="1">
    <name type="scientific">marine sediment metagenome</name>
    <dbReference type="NCBI Taxonomy" id="412755"/>
    <lineage>
        <taxon>unclassified sequences</taxon>
        <taxon>metagenomes</taxon>
        <taxon>ecological metagenomes</taxon>
    </lineage>
</organism>
<accession>A0A0F8XSR4</accession>
<name>A0A0F8XSR4_9ZZZZ</name>
<dbReference type="AlphaFoldDB" id="A0A0F8XSR4"/>
<sequence>MDLREKFVAGILILLVLSSMLLGKALYEINNMLSSGDHLRGARVSFTLHPEMPWADIPIFLREQIAQQ</sequence>
<feature type="non-terminal residue" evidence="1">
    <location>
        <position position="68"/>
    </location>
</feature>
<proteinExistence type="predicted"/>